<dbReference type="SUPFAM" id="SSF53955">
    <property type="entry name" value="Lysozyme-like"/>
    <property type="match status" value="1"/>
</dbReference>
<evidence type="ECO:0000313" key="2">
    <source>
        <dbReference type="EMBL" id="AXI81183.1"/>
    </source>
</evidence>
<dbReference type="AlphaFoldDB" id="A0A345T5C8"/>
<dbReference type="Pfam" id="PF01464">
    <property type="entry name" value="SLT"/>
    <property type="match status" value="1"/>
</dbReference>
<feature type="domain" description="Transglycosylase SLT" evidence="1">
    <location>
        <begin position="106"/>
        <end position="177"/>
    </location>
</feature>
<dbReference type="Proteomes" id="UP000249340">
    <property type="component" value="Chromosome"/>
</dbReference>
<gene>
    <name evidence="2" type="ORF">C7M71_005160</name>
</gene>
<evidence type="ECO:0000259" key="1">
    <source>
        <dbReference type="Pfam" id="PF01464"/>
    </source>
</evidence>
<name>A0A345T5C8_9ACTN</name>
<evidence type="ECO:0000313" key="3">
    <source>
        <dbReference type="Proteomes" id="UP000249340"/>
    </source>
</evidence>
<reference evidence="3" key="1">
    <citation type="submission" date="2018-07" db="EMBL/GenBank/DDBJ databases">
        <title>Streptacidiphilus bronchialis DSM 106435 chromosome.</title>
        <authorList>
            <person name="Batra D."/>
            <person name="Gulvik C.A."/>
        </authorList>
    </citation>
    <scope>NUCLEOTIDE SEQUENCE [LARGE SCALE GENOMIC DNA]</scope>
    <source>
        <strain evidence="3">DSM 106435</strain>
    </source>
</reference>
<keyword evidence="3" id="KW-1185">Reference proteome</keyword>
<dbReference type="KEGG" id="stri:C7M71_005160"/>
<dbReference type="OrthoDB" id="9766277at2"/>
<protein>
    <submittedName>
        <fullName evidence="2">Lytic transglycosylase domain-containing protein</fullName>
    </submittedName>
</protein>
<dbReference type="InterPro" id="IPR023346">
    <property type="entry name" value="Lysozyme-like_dom_sf"/>
</dbReference>
<organism evidence="2 3">
    <name type="scientific">Peterkaempfera bronchialis</name>
    <dbReference type="NCBI Taxonomy" id="2126346"/>
    <lineage>
        <taxon>Bacteria</taxon>
        <taxon>Bacillati</taxon>
        <taxon>Actinomycetota</taxon>
        <taxon>Actinomycetes</taxon>
        <taxon>Kitasatosporales</taxon>
        <taxon>Streptomycetaceae</taxon>
        <taxon>Peterkaempfera</taxon>
    </lineage>
</organism>
<dbReference type="Gene3D" id="1.10.530.10">
    <property type="match status" value="1"/>
</dbReference>
<dbReference type="EMBL" id="CP031264">
    <property type="protein sequence ID" value="AXI81183.1"/>
    <property type="molecule type" value="Genomic_DNA"/>
</dbReference>
<accession>A0A345T5C8</accession>
<proteinExistence type="predicted"/>
<dbReference type="InterPro" id="IPR008258">
    <property type="entry name" value="Transglycosylase_SLT_dom_1"/>
</dbReference>
<sequence>MAVPTSASAAAPTAHEAHVAHLAHLHHLHVLHVAHLNTKARAAADAVSKAEQARLHRLHIAHLNTQARIAANEAASRNAHRAPVTPVTDTSPSAVKELARSMVPASQWASFNAIITHESDWNVRATNPSSGAYGLPQALPGSKMASVASDWRTNPVTQIKWGLNYMNERYGSPNAAWAFWQTHHWY</sequence>